<protein>
    <recommendedName>
        <fullName evidence="2">Knr4/Smi1-like domain-containing protein</fullName>
    </recommendedName>
</protein>
<dbReference type="AlphaFoldDB" id="A0A3N4RVD7"/>
<evidence type="ECO:0000259" key="2">
    <source>
        <dbReference type="SMART" id="SM00860"/>
    </source>
</evidence>
<gene>
    <name evidence="3" type="ORF">EDD38_3356</name>
</gene>
<accession>A0A3N4RVD7</accession>
<feature type="region of interest" description="Disordered" evidence="1">
    <location>
        <begin position="78"/>
        <end position="108"/>
    </location>
</feature>
<organism evidence="3 4">
    <name type="scientific">Kitasatospora cineracea</name>
    <dbReference type="NCBI Taxonomy" id="88074"/>
    <lineage>
        <taxon>Bacteria</taxon>
        <taxon>Bacillati</taxon>
        <taxon>Actinomycetota</taxon>
        <taxon>Actinomycetes</taxon>
        <taxon>Kitasatosporales</taxon>
        <taxon>Streptomycetaceae</taxon>
        <taxon>Kitasatospora</taxon>
    </lineage>
</organism>
<reference evidence="3 4" key="1">
    <citation type="submission" date="2018-11" db="EMBL/GenBank/DDBJ databases">
        <title>Sequencing the genomes of 1000 actinobacteria strains.</title>
        <authorList>
            <person name="Klenk H.-P."/>
        </authorList>
    </citation>
    <scope>NUCLEOTIDE SEQUENCE [LARGE SCALE GENOMIC DNA]</scope>
    <source>
        <strain evidence="3 4">DSM 44781</strain>
    </source>
</reference>
<dbReference type="SMART" id="SM00860">
    <property type="entry name" value="SMI1_KNR4"/>
    <property type="match status" value="1"/>
</dbReference>
<dbReference type="Proteomes" id="UP000266906">
    <property type="component" value="Unassembled WGS sequence"/>
</dbReference>
<feature type="compositionally biased region" description="Pro residues" evidence="1">
    <location>
        <begin position="88"/>
        <end position="104"/>
    </location>
</feature>
<evidence type="ECO:0000313" key="4">
    <source>
        <dbReference type="Proteomes" id="UP000266906"/>
    </source>
</evidence>
<dbReference type="RefSeq" id="WP_123818647.1">
    <property type="nucleotide sequence ID" value="NZ_JBEYIY010000010.1"/>
</dbReference>
<sequence>MTAVDWPAVRARLLALLERDPEQGATAPPLTEQQVAEAEAWLGVPFPSDYRCYLRQVSAGGWFLDELRRTGHGWGWGGDQRGDLARPFPGPSNEPDPGAAPPPGGWTARERDRVAGLAFIADRGCGTAVGLAFTGPWRGTVWKDSRPACGEVHPLLTEDGREATFAEWLLDWLAHTEELAGATREQRGQVAYCWHMGVETPIDWCPPPGLLRRG</sequence>
<proteinExistence type="predicted"/>
<dbReference type="InterPro" id="IPR037883">
    <property type="entry name" value="Knr4/Smi1-like_sf"/>
</dbReference>
<dbReference type="EMBL" id="RKQG01000001">
    <property type="protein sequence ID" value="RPE35011.1"/>
    <property type="molecule type" value="Genomic_DNA"/>
</dbReference>
<comment type="caution">
    <text evidence="3">The sequence shown here is derived from an EMBL/GenBank/DDBJ whole genome shotgun (WGS) entry which is preliminary data.</text>
</comment>
<dbReference type="SUPFAM" id="SSF160631">
    <property type="entry name" value="SMI1/KNR4-like"/>
    <property type="match status" value="1"/>
</dbReference>
<name>A0A3N4RVD7_9ACTN</name>
<evidence type="ECO:0000256" key="1">
    <source>
        <dbReference type="SAM" id="MobiDB-lite"/>
    </source>
</evidence>
<dbReference type="InterPro" id="IPR018958">
    <property type="entry name" value="Knr4/Smi1-like_dom"/>
</dbReference>
<keyword evidence="4" id="KW-1185">Reference proteome</keyword>
<evidence type="ECO:0000313" key="3">
    <source>
        <dbReference type="EMBL" id="RPE35011.1"/>
    </source>
</evidence>
<dbReference type="Gene3D" id="3.40.1580.10">
    <property type="entry name" value="SMI1/KNR4-like"/>
    <property type="match status" value="1"/>
</dbReference>
<dbReference type="Pfam" id="PF09346">
    <property type="entry name" value="SMI1_KNR4"/>
    <property type="match status" value="1"/>
</dbReference>
<feature type="domain" description="Knr4/Smi1-like" evidence="2">
    <location>
        <begin position="29"/>
        <end position="171"/>
    </location>
</feature>